<organism evidence="3 4">
    <name type="scientific">Aegilops tauschii subsp. strangulata</name>
    <name type="common">Goatgrass</name>
    <dbReference type="NCBI Taxonomy" id="200361"/>
    <lineage>
        <taxon>Eukaryota</taxon>
        <taxon>Viridiplantae</taxon>
        <taxon>Streptophyta</taxon>
        <taxon>Embryophyta</taxon>
        <taxon>Tracheophyta</taxon>
        <taxon>Spermatophyta</taxon>
        <taxon>Magnoliopsida</taxon>
        <taxon>Liliopsida</taxon>
        <taxon>Poales</taxon>
        <taxon>Poaceae</taxon>
        <taxon>BOP clade</taxon>
        <taxon>Pooideae</taxon>
        <taxon>Triticodae</taxon>
        <taxon>Triticeae</taxon>
        <taxon>Triticinae</taxon>
        <taxon>Aegilops</taxon>
    </lineage>
</organism>
<protein>
    <recommendedName>
        <fullName evidence="2">Gag1-like clamp domain-containing protein</fullName>
    </recommendedName>
</protein>
<dbReference type="AlphaFoldDB" id="A0A453SFI9"/>
<feature type="domain" description="Gag1-like clamp" evidence="2">
    <location>
        <begin position="1"/>
        <end position="28"/>
    </location>
</feature>
<reference evidence="3" key="3">
    <citation type="journal article" date="2017" name="Nature">
        <title>Genome sequence of the progenitor of the wheat D genome Aegilops tauschii.</title>
        <authorList>
            <person name="Luo M.C."/>
            <person name="Gu Y.Q."/>
            <person name="Puiu D."/>
            <person name="Wang H."/>
            <person name="Twardziok S.O."/>
            <person name="Deal K.R."/>
            <person name="Huo N."/>
            <person name="Zhu T."/>
            <person name="Wang L."/>
            <person name="Wang Y."/>
            <person name="McGuire P.E."/>
            <person name="Liu S."/>
            <person name="Long H."/>
            <person name="Ramasamy R.K."/>
            <person name="Rodriguez J.C."/>
            <person name="Van S.L."/>
            <person name="Yuan L."/>
            <person name="Wang Z."/>
            <person name="Xia Z."/>
            <person name="Xiao L."/>
            <person name="Anderson O.D."/>
            <person name="Ouyang S."/>
            <person name="Liang Y."/>
            <person name="Zimin A.V."/>
            <person name="Pertea G."/>
            <person name="Qi P."/>
            <person name="Bennetzen J.L."/>
            <person name="Dai X."/>
            <person name="Dawson M.W."/>
            <person name="Muller H.G."/>
            <person name="Kugler K."/>
            <person name="Rivarola-Duarte L."/>
            <person name="Spannagl M."/>
            <person name="Mayer K.F.X."/>
            <person name="Lu F.H."/>
            <person name="Bevan M.W."/>
            <person name="Leroy P."/>
            <person name="Li P."/>
            <person name="You F.M."/>
            <person name="Sun Q."/>
            <person name="Liu Z."/>
            <person name="Lyons E."/>
            <person name="Wicker T."/>
            <person name="Salzberg S.L."/>
            <person name="Devos K.M."/>
            <person name="Dvorak J."/>
        </authorList>
    </citation>
    <scope>NUCLEOTIDE SEQUENCE [LARGE SCALE GENOMIC DNA]</scope>
    <source>
        <strain evidence="3">cv. AL8/78</strain>
    </source>
</reference>
<dbReference type="Pfam" id="PF13259">
    <property type="entry name" value="clamp_Gag1-like"/>
    <property type="match status" value="1"/>
</dbReference>
<feature type="compositionally biased region" description="Polar residues" evidence="1">
    <location>
        <begin position="1"/>
        <end position="13"/>
    </location>
</feature>
<evidence type="ECO:0000313" key="4">
    <source>
        <dbReference type="Proteomes" id="UP000015105"/>
    </source>
</evidence>
<feature type="compositionally biased region" description="Basic and acidic residues" evidence="1">
    <location>
        <begin position="22"/>
        <end position="31"/>
    </location>
</feature>
<dbReference type="Gramene" id="AET7Gv20924300.8">
    <property type="protein sequence ID" value="AET7Gv20924300.8"/>
    <property type="gene ID" value="AET7Gv20924300"/>
</dbReference>
<evidence type="ECO:0000313" key="3">
    <source>
        <dbReference type="EnsemblPlants" id="AET7Gv20924300.8"/>
    </source>
</evidence>
<evidence type="ECO:0000256" key="1">
    <source>
        <dbReference type="SAM" id="MobiDB-lite"/>
    </source>
</evidence>
<reference evidence="4" key="2">
    <citation type="journal article" date="2017" name="Nat. Plants">
        <title>The Aegilops tauschii genome reveals multiple impacts of transposons.</title>
        <authorList>
            <person name="Zhao G."/>
            <person name="Zou C."/>
            <person name="Li K."/>
            <person name="Wang K."/>
            <person name="Li T."/>
            <person name="Gao L."/>
            <person name="Zhang X."/>
            <person name="Wang H."/>
            <person name="Yang Z."/>
            <person name="Liu X."/>
            <person name="Jiang W."/>
            <person name="Mao L."/>
            <person name="Kong X."/>
            <person name="Jiao Y."/>
            <person name="Jia J."/>
        </authorList>
    </citation>
    <scope>NUCLEOTIDE SEQUENCE [LARGE SCALE GENOMIC DNA]</scope>
    <source>
        <strain evidence="4">cv. AL8/78</strain>
    </source>
</reference>
<sequence>GLVQWNQTRQQWVGNKKRKSRLEKPREPKIR</sequence>
<reference evidence="4" key="1">
    <citation type="journal article" date="2014" name="Science">
        <title>Ancient hybridizations among the ancestral genomes of bread wheat.</title>
        <authorList>
            <consortium name="International Wheat Genome Sequencing Consortium,"/>
            <person name="Marcussen T."/>
            <person name="Sandve S.R."/>
            <person name="Heier L."/>
            <person name="Spannagl M."/>
            <person name="Pfeifer M."/>
            <person name="Jakobsen K.S."/>
            <person name="Wulff B.B."/>
            <person name="Steuernagel B."/>
            <person name="Mayer K.F."/>
            <person name="Olsen O.A."/>
        </authorList>
    </citation>
    <scope>NUCLEOTIDE SEQUENCE [LARGE SCALE GENOMIC DNA]</scope>
    <source>
        <strain evidence="4">cv. AL8/78</strain>
    </source>
</reference>
<accession>A0A453SFI9</accession>
<keyword evidence="4" id="KW-1185">Reference proteome</keyword>
<proteinExistence type="predicted"/>
<dbReference type="Proteomes" id="UP000015105">
    <property type="component" value="Chromosome 7D"/>
</dbReference>
<name>A0A453SFI9_AEGTS</name>
<dbReference type="InterPro" id="IPR025124">
    <property type="entry name" value="Gag1-like_clamp"/>
</dbReference>
<reference evidence="3" key="4">
    <citation type="submission" date="2019-03" db="UniProtKB">
        <authorList>
            <consortium name="EnsemblPlants"/>
        </authorList>
    </citation>
    <scope>IDENTIFICATION</scope>
</reference>
<evidence type="ECO:0000259" key="2">
    <source>
        <dbReference type="Pfam" id="PF13259"/>
    </source>
</evidence>
<reference evidence="3" key="5">
    <citation type="journal article" date="2021" name="G3 (Bethesda)">
        <title>Aegilops tauschii genome assembly Aet v5.0 features greater sequence contiguity and improved annotation.</title>
        <authorList>
            <person name="Wang L."/>
            <person name="Zhu T."/>
            <person name="Rodriguez J.C."/>
            <person name="Deal K.R."/>
            <person name="Dubcovsky J."/>
            <person name="McGuire P.E."/>
            <person name="Lux T."/>
            <person name="Spannagl M."/>
            <person name="Mayer K.F.X."/>
            <person name="Baldrich P."/>
            <person name="Meyers B.C."/>
            <person name="Huo N."/>
            <person name="Gu Y.Q."/>
            <person name="Zhou H."/>
            <person name="Devos K.M."/>
            <person name="Bennetzen J.L."/>
            <person name="Unver T."/>
            <person name="Budak H."/>
            <person name="Gulick P.J."/>
            <person name="Galiba G."/>
            <person name="Kalapos B."/>
            <person name="Nelson D.R."/>
            <person name="Li P."/>
            <person name="You F.M."/>
            <person name="Luo M.C."/>
            <person name="Dvorak J."/>
        </authorList>
    </citation>
    <scope>NUCLEOTIDE SEQUENCE [LARGE SCALE GENOMIC DNA]</scope>
    <source>
        <strain evidence="3">cv. AL8/78</strain>
    </source>
</reference>
<dbReference type="EnsemblPlants" id="AET7Gv20924300.8">
    <property type="protein sequence ID" value="AET7Gv20924300.8"/>
    <property type="gene ID" value="AET7Gv20924300"/>
</dbReference>
<feature type="region of interest" description="Disordered" evidence="1">
    <location>
        <begin position="1"/>
        <end position="31"/>
    </location>
</feature>